<dbReference type="SUPFAM" id="SSF55781">
    <property type="entry name" value="GAF domain-like"/>
    <property type="match status" value="1"/>
</dbReference>
<evidence type="ECO:0000256" key="2">
    <source>
        <dbReference type="ARBA" id="ARBA00023125"/>
    </source>
</evidence>
<evidence type="ECO:0000313" key="5">
    <source>
        <dbReference type="EMBL" id="MFD0942945.1"/>
    </source>
</evidence>
<evidence type="ECO:0000313" key="6">
    <source>
        <dbReference type="Proteomes" id="UP001596976"/>
    </source>
</evidence>
<name>A0ABW3GYC2_9BACL</name>
<protein>
    <submittedName>
        <fullName evidence="5">IclR family transcriptional regulator</fullName>
    </submittedName>
</protein>
<dbReference type="InterPro" id="IPR036390">
    <property type="entry name" value="WH_DNA-bd_sf"/>
</dbReference>
<comment type="caution">
    <text evidence="5">The sequence shown here is derived from an EMBL/GenBank/DDBJ whole genome shotgun (WGS) entry which is preliminary data.</text>
</comment>
<dbReference type="PANTHER" id="PTHR30136:SF24">
    <property type="entry name" value="HTH-TYPE TRANSCRIPTIONAL REPRESSOR ALLR"/>
    <property type="match status" value="1"/>
</dbReference>
<dbReference type="InterPro" id="IPR014757">
    <property type="entry name" value="Tscrpt_reg_IclR_C"/>
</dbReference>
<dbReference type="Pfam" id="PF09339">
    <property type="entry name" value="HTH_IclR"/>
    <property type="match status" value="1"/>
</dbReference>
<gene>
    <name evidence="5" type="ORF">ACFQ0V_04080</name>
</gene>
<organism evidence="5 6">
    <name type="scientific">Savagea faecisuis</name>
    <dbReference type="NCBI Taxonomy" id="1274803"/>
    <lineage>
        <taxon>Bacteria</taxon>
        <taxon>Bacillati</taxon>
        <taxon>Bacillota</taxon>
        <taxon>Bacilli</taxon>
        <taxon>Bacillales</taxon>
        <taxon>Caryophanaceae</taxon>
        <taxon>Savagea</taxon>
    </lineage>
</organism>
<proteinExistence type="predicted"/>
<sequence>MLSILDLFSEERYYWTPEEIGEKLQVSLPTAYRYLRQLTSSRMLVNENGHYALGPRVMELDSLMRRGDVVVKYSKGPMHEILKLTGCDVILSKIYEDRVLVNYIATNSEEKSIVTYTRGRAHPLFEGASAKVLLANLSRYRKEKIYEMHSERISEIQMGDSLSEFLEYLSKIKRQNYYVSHEEIDHNVSGIAVPLVMDTEVLGALSIALPTQRFDFYNEEKMLEILWQTAEQIKGKIVTYTA</sequence>
<reference evidence="6" key="1">
    <citation type="journal article" date="2019" name="Int. J. Syst. Evol. Microbiol.">
        <title>The Global Catalogue of Microorganisms (GCM) 10K type strain sequencing project: providing services to taxonomists for standard genome sequencing and annotation.</title>
        <authorList>
            <consortium name="The Broad Institute Genomics Platform"/>
            <consortium name="The Broad Institute Genome Sequencing Center for Infectious Disease"/>
            <person name="Wu L."/>
            <person name="Ma J."/>
        </authorList>
    </citation>
    <scope>NUCLEOTIDE SEQUENCE [LARGE SCALE GENOMIC DNA]</scope>
    <source>
        <strain evidence="6">CCUG 63563</strain>
    </source>
</reference>
<evidence type="ECO:0000256" key="3">
    <source>
        <dbReference type="ARBA" id="ARBA00023163"/>
    </source>
</evidence>
<keyword evidence="1" id="KW-0805">Transcription regulation</keyword>
<dbReference type="SMART" id="SM00346">
    <property type="entry name" value="HTH_ICLR"/>
    <property type="match status" value="1"/>
</dbReference>
<dbReference type="InterPro" id="IPR050707">
    <property type="entry name" value="HTH_MetabolicPath_Reg"/>
</dbReference>
<dbReference type="EMBL" id="JBHTJF010000017">
    <property type="protein sequence ID" value="MFD0942945.1"/>
    <property type="molecule type" value="Genomic_DNA"/>
</dbReference>
<keyword evidence="2" id="KW-0238">DNA-binding</keyword>
<dbReference type="PROSITE" id="PS51078">
    <property type="entry name" value="ICLR_ED"/>
    <property type="match status" value="1"/>
</dbReference>
<accession>A0ABW3GYC2</accession>
<dbReference type="Proteomes" id="UP001596976">
    <property type="component" value="Unassembled WGS sequence"/>
</dbReference>
<feature type="domain" description="IclR-ED" evidence="4">
    <location>
        <begin position="56"/>
        <end position="239"/>
    </location>
</feature>
<dbReference type="RefSeq" id="WP_381010051.1">
    <property type="nucleotide sequence ID" value="NZ_JBHTJF010000017.1"/>
</dbReference>
<keyword evidence="6" id="KW-1185">Reference proteome</keyword>
<dbReference type="InterPro" id="IPR029016">
    <property type="entry name" value="GAF-like_dom_sf"/>
</dbReference>
<dbReference type="InterPro" id="IPR005471">
    <property type="entry name" value="Tscrpt_reg_IclR_N"/>
</dbReference>
<dbReference type="Pfam" id="PF01614">
    <property type="entry name" value="IclR_C"/>
    <property type="match status" value="1"/>
</dbReference>
<dbReference type="SUPFAM" id="SSF46785">
    <property type="entry name" value="Winged helix' DNA-binding domain"/>
    <property type="match status" value="1"/>
</dbReference>
<evidence type="ECO:0000259" key="4">
    <source>
        <dbReference type="PROSITE" id="PS51078"/>
    </source>
</evidence>
<evidence type="ECO:0000256" key="1">
    <source>
        <dbReference type="ARBA" id="ARBA00023015"/>
    </source>
</evidence>
<keyword evidence="3" id="KW-0804">Transcription</keyword>
<dbReference type="Gene3D" id="1.10.10.10">
    <property type="entry name" value="Winged helix-like DNA-binding domain superfamily/Winged helix DNA-binding domain"/>
    <property type="match status" value="1"/>
</dbReference>
<dbReference type="Gene3D" id="3.30.450.40">
    <property type="match status" value="1"/>
</dbReference>
<dbReference type="PANTHER" id="PTHR30136">
    <property type="entry name" value="HELIX-TURN-HELIX TRANSCRIPTIONAL REGULATOR, ICLR FAMILY"/>
    <property type="match status" value="1"/>
</dbReference>
<dbReference type="InterPro" id="IPR036388">
    <property type="entry name" value="WH-like_DNA-bd_sf"/>
</dbReference>